<dbReference type="Pfam" id="PF10708">
    <property type="entry name" value="DUF2510"/>
    <property type="match status" value="1"/>
</dbReference>
<proteinExistence type="predicted"/>
<name>A0A2U1SZ79_9MICO</name>
<evidence type="ECO:0000313" key="4">
    <source>
        <dbReference type="Proteomes" id="UP000244978"/>
    </source>
</evidence>
<dbReference type="InterPro" id="IPR018929">
    <property type="entry name" value="DUF2510"/>
</dbReference>
<evidence type="ECO:0000256" key="1">
    <source>
        <dbReference type="SAM" id="MobiDB-lite"/>
    </source>
</evidence>
<comment type="caution">
    <text evidence="3">The sequence shown here is derived from an EMBL/GenBank/DDBJ whole genome shotgun (WGS) entry which is preliminary data.</text>
</comment>
<dbReference type="OrthoDB" id="5244233at2"/>
<feature type="domain" description="DUF2510" evidence="2">
    <location>
        <begin position="17"/>
        <end position="46"/>
    </location>
</feature>
<dbReference type="KEGG" id="salc:C2138_08030"/>
<dbReference type="AlphaFoldDB" id="A0A2U1SZ79"/>
<feature type="compositionally biased region" description="Low complexity" evidence="1">
    <location>
        <begin position="1"/>
        <end position="18"/>
    </location>
</feature>
<protein>
    <submittedName>
        <fullName evidence="3">DUF2510 domain-containing protein</fullName>
    </submittedName>
</protein>
<keyword evidence="4" id="KW-1185">Reference proteome</keyword>
<dbReference type="EMBL" id="QEEX01000001">
    <property type="protein sequence ID" value="PWB96935.1"/>
    <property type="molecule type" value="Genomic_DNA"/>
</dbReference>
<sequence length="62" mass="6793">MSSTATVTSPATTGAPAGWYHDPLGLPQVRWWNGMMWTNEVQPPRPEIQVSAAYRTPLAGRP</sequence>
<organism evidence="3 4">
    <name type="scientific">Homoserinimonas hongtaonis</name>
    <dbReference type="NCBI Taxonomy" id="2079791"/>
    <lineage>
        <taxon>Bacteria</taxon>
        <taxon>Bacillati</taxon>
        <taxon>Actinomycetota</taxon>
        <taxon>Actinomycetes</taxon>
        <taxon>Micrococcales</taxon>
        <taxon>Microbacteriaceae</taxon>
        <taxon>Homoserinimonas</taxon>
    </lineage>
</organism>
<gene>
    <name evidence="3" type="ORF">DF220_03120</name>
</gene>
<feature type="region of interest" description="Disordered" evidence="1">
    <location>
        <begin position="1"/>
        <end position="23"/>
    </location>
</feature>
<reference evidence="4" key="1">
    <citation type="submission" date="2018-04" db="EMBL/GenBank/DDBJ databases">
        <authorList>
            <person name="Liu S."/>
            <person name="Wang Z."/>
            <person name="Li J."/>
        </authorList>
    </citation>
    <scope>NUCLEOTIDE SEQUENCE [LARGE SCALE GENOMIC DNA]</scope>
    <source>
        <strain evidence="4">S1194</strain>
    </source>
</reference>
<evidence type="ECO:0000259" key="2">
    <source>
        <dbReference type="Pfam" id="PF10708"/>
    </source>
</evidence>
<dbReference type="Proteomes" id="UP000244978">
    <property type="component" value="Unassembled WGS sequence"/>
</dbReference>
<dbReference type="RefSeq" id="WP_108516907.1">
    <property type="nucleotide sequence ID" value="NZ_CP026951.1"/>
</dbReference>
<accession>A0A2U1SZ79</accession>
<evidence type="ECO:0000313" key="3">
    <source>
        <dbReference type="EMBL" id="PWB96935.1"/>
    </source>
</evidence>